<dbReference type="EMBL" id="AQPX01000017">
    <property type="protein sequence ID" value="EON72600.1"/>
    <property type="molecule type" value="Genomic_DNA"/>
</dbReference>
<dbReference type="Proteomes" id="UP000013911">
    <property type="component" value="Unassembled WGS sequence"/>
</dbReference>
<gene>
    <name evidence="1" type="ORF">H131_10683</name>
</gene>
<accession>R7ZEQ1</accession>
<evidence type="ECO:0000313" key="1">
    <source>
        <dbReference type="EMBL" id="EON72600.1"/>
    </source>
</evidence>
<dbReference type="Pfam" id="PF20383">
    <property type="entry name" value="DUF6678"/>
    <property type="match status" value="1"/>
</dbReference>
<dbReference type="AlphaFoldDB" id="R7ZEQ1"/>
<protein>
    <submittedName>
        <fullName evidence="1">Uncharacterized protein</fullName>
    </submittedName>
</protein>
<comment type="caution">
    <text evidence="1">The sequence shown here is derived from an EMBL/GenBank/DDBJ whole genome shotgun (WGS) entry which is preliminary data.</text>
</comment>
<evidence type="ECO:0000313" key="2">
    <source>
        <dbReference type="Proteomes" id="UP000013911"/>
    </source>
</evidence>
<dbReference type="InterPro" id="IPR046500">
    <property type="entry name" value="DUF6678"/>
</dbReference>
<sequence length="53" mass="6193">MLNIMNERQLISLMNQTKWGRLTEGIASLAFPPAFQMKLLTEPEPFRHSFMNI</sequence>
<dbReference type="PATRIC" id="fig|1285586.5.peg.2165"/>
<dbReference type="HOGENOM" id="CLU_3063147_0_0_9"/>
<name>R7ZEQ1_LYSSH</name>
<proteinExistence type="predicted"/>
<organism evidence="1 2">
    <name type="scientific">Lysinibacillus sphaericus OT4b.31</name>
    <dbReference type="NCBI Taxonomy" id="1285586"/>
    <lineage>
        <taxon>Bacteria</taxon>
        <taxon>Bacillati</taxon>
        <taxon>Bacillota</taxon>
        <taxon>Bacilli</taxon>
        <taxon>Bacillales</taxon>
        <taxon>Bacillaceae</taxon>
        <taxon>Lysinibacillus</taxon>
    </lineage>
</organism>
<reference evidence="1 2" key="1">
    <citation type="submission" date="2013-04" db="EMBL/GenBank/DDBJ databases">
        <title>Draft genome of the heavy metal tolerant bacterium Lysinibacillus sphaericus strain OT4b.31.</title>
        <authorList>
            <person name="Pena-Montenegro T.D."/>
            <person name="Dussan J."/>
        </authorList>
    </citation>
    <scope>NUCLEOTIDE SEQUENCE [LARGE SCALE GENOMIC DNA]</scope>
    <source>
        <strain evidence="1 2">OT4b.31</strain>
    </source>
</reference>